<comment type="caution">
    <text evidence="6">The sequence shown here is derived from an EMBL/GenBank/DDBJ whole genome shotgun (WGS) entry which is preliminary data.</text>
</comment>
<dbReference type="SUPFAM" id="SSF52172">
    <property type="entry name" value="CheY-like"/>
    <property type="match status" value="1"/>
</dbReference>
<evidence type="ECO:0000256" key="2">
    <source>
        <dbReference type="PROSITE-ProRule" id="PRU00169"/>
    </source>
</evidence>
<dbReference type="PROSITE" id="PS51755">
    <property type="entry name" value="OMPR_PHOB"/>
    <property type="match status" value="1"/>
</dbReference>
<dbReference type="SMART" id="SM00862">
    <property type="entry name" value="Trans_reg_C"/>
    <property type="match status" value="1"/>
</dbReference>
<dbReference type="InterPro" id="IPR001789">
    <property type="entry name" value="Sig_transdc_resp-reg_receiver"/>
</dbReference>
<dbReference type="CDD" id="cd00383">
    <property type="entry name" value="trans_reg_C"/>
    <property type="match status" value="1"/>
</dbReference>
<organism evidence="6 7">
    <name type="scientific">Pseudomarimonas salicorniae</name>
    <dbReference type="NCBI Taxonomy" id="2933270"/>
    <lineage>
        <taxon>Bacteria</taxon>
        <taxon>Pseudomonadati</taxon>
        <taxon>Pseudomonadota</taxon>
        <taxon>Gammaproteobacteria</taxon>
        <taxon>Lysobacterales</taxon>
        <taxon>Lysobacteraceae</taxon>
        <taxon>Pseudomarimonas</taxon>
    </lineage>
</organism>
<feature type="DNA-binding region" description="OmpR/PhoB-type" evidence="3">
    <location>
        <begin position="125"/>
        <end position="224"/>
    </location>
</feature>
<evidence type="ECO:0000313" key="6">
    <source>
        <dbReference type="EMBL" id="MCK7595334.1"/>
    </source>
</evidence>
<evidence type="ECO:0000256" key="3">
    <source>
        <dbReference type="PROSITE-ProRule" id="PRU01091"/>
    </source>
</evidence>
<dbReference type="PROSITE" id="PS50110">
    <property type="entry name" value="RESPONSE_REGULATORY"/>
    <property type="match status" value="1"/>
</dbReference>
<dbReference type="RefSeq" id="WP_248211201.1">
    <property type="nucleotide sequence ID" value="NZ_JALNMH010000016.1"/>
</dbReference>
<keyword evidence="1 3" id="KW-0238">DNA-binding</keyword>
<dbReference type="InterPro" id="IPR036388">
    <property type="entry name" value="WH-like_DNA-bd_sf"/>
</dbReference>
<dbReference type="SMART" id="SM00448">
    <property type="entry name" value="REC"/>
    <property type="match status" value="1"/>
</dbReference>
<dbReference type="Pfam" id="PF00072">
    <property type="entry name" value="Response_reg"/>
    <property type="match status" value="1"/>
</dbReference>
<dbReference type="Proteomes" id="UP001431449">
    <property type="component" value="Unassembled WGS sequence"/>
</dbReference>
<dbReference type="Gene3D" id="6.10.250.690">
    <property type="match status" value="1"/>
</dbReference>
<protein>
    <submittedName>
        <fullName evidence="6">Response regulator</fullName>
    </submittedName>
</protein>
<dbReference type="PANTHER" id="PTHR48111:SF59">
    <property type="entry name" value="TRANSCRIPTIONAL REGULATORY PROTEIN BAER"/>
    <property type="match status" value="1"/>
</dbReference>
<feature type="modified residue" description="4-aspartylphosphate" evidence="2">
    <location>
        <position position="53"/>
    </location>
</feature>
<keyword evidence="7" id="KW-1185">Reference proteome</keyword>
<dbReference type="PANTHER" id="PTHR48111">
    <property type="entry name" value="REGULATOR OF RPOS"/>
    <property type="match status" value="1"/>
</dbReference>
<feature type="domain" description="OmpR/PhoB-type" evidence="5">
    <location>
        <begin position="125"/>
        <end position="224"/>
    </location>
</feature>
<name>A0ABT0GM94_9GAMM</name>
<accession>A0ABT0GM94</accession>
<gene>
    <name evidence="6" type="ORF">M0G41_16870</name>
</gene>
<dbReference type="InterPro" id="IPR039420">
    <property type="entry name" value="WalR-like"/>
</dbReference>
<dbReference type="Pfam" id="PF00486">
    <property type="entry name" value="Trans_reg_C"/>
    <property type="match status" value="1"/>
</dbReference>
<dbReference type="SUPFAM" id="SSF46894">
    <property type="entry name" value="C-terminal effector domain of the bipartite response regulators"/>
    <property type="match status" value="1"/>
</dbReference>
<dbReference type="InterPro" id="IPR016032">
    <property type="entry name" value="Sig_transdc_resp-reg_C-effctor"/>
</dbReference>
<evidence type="ECO:0000313" key="7">
    <source>
        <dbReference type="Proteomes" id="UP001431449"/>
    </source>
</evidence>
<evidence type="ECO:0000256" key="1">
    <source>
        <dbReference type="ARBA" id="ARBA00023125"/>
    </source>
</evidence>
<dbReference type="EMBL" id="JALNMH010000016">
    <property type="protein sequence ID" value="MCK7595334.1"/>
    <property type="molecule type" value="Genomic_DNA"/>
</dbReference>
<keyword evidence="2" id="KW-0597">Phosphoprotein</keyword>
<dbReference type="Gene3D" id="3.40.50.2300">
    <property type="match status" value="1"/>
</dbReference>
<proteinExistence type="predicted"/>
<reference evidence="6" key="1">
    <citation type="submission" date="2022-04" db="EMBL/GenBank/DDBJ databases">
        <title>Lysobacter sp. CAU 1642 isolated from sea sand.</title>
        <authorList>
            <person name="Kim W."/>
        </authorList>
    </citation>
    <scope>NUCLEOTIDE SEQUENCE</scope>
    <source>
        <strain evidence="6">CAU 1642</strain>
    </source>
</reference>
<dbReference type="InterPro" id="IPR001867">
    <property type="entry name" value="OmpR/PhoB-type_DNA-bd"/>
</dbReference>
<evidence type="ECO:0000259" key="4">
    <source>
        <dbReference type="PROSITE" id="PS50110"/>
    </source>
</evidence>
<feature type="domain" description="Response regulatory" evidence="4">
    <location>
        <begin position="4"/>
        <end position="117"/>
    </location>
</feature>
<sequence>MSARVMVIEDEAKIAALLRDYLEAAGYAVRVCAEGVDAVSQTLGWPADMVVLDVNLPGKDGFTICRELRAASDLPILMLTARVEEIDRVLGLELGADDYVCKPFSPREVVARVRAQLRRSQGMPGERAAAGPLRIDAAAHEALLNGSPLALTPVEFRLLKALAARPGSVLSRAQLIDAAYADHRIVSERTMDSHLKNLRRKLQEAGGEAVGIEGVYGVGYKLVLD</sequence>
<dbReference type="Gene3D" id="1.10.10.10">
    <property type="entry name" value="Winged helix-like DNA-binding domain superfamily/Winged helix DNA-binding domain"/>
    <property type="match status" value="1"/>
</dbReference>
<evidence type="ECO:0000259" key="5">
    <source>
        <dbReference type="PROSITE" id="PS51755"/>
    </source>
</evidence>
<dbReference type="InterPro" id="IPR011006">
    <property type="entry name" value="CheY-like_superfamily"/>
</dbReference>